<protein>
    <submittedName>
        <fullName evidence="1">Uncharacterized protein</fullName>
    </submittedName>
</protein>
<name>A0A450WL22_9GAMM</name>
<dbReference type="EMBL" id="CAADFN010000035">
    <property type="protein sequence ID" value="VFK17741.1"/>
    <property type="molecule type" value="Genomic_DNA"/>
</dbReference>
<evidence type="ECO:0000313" key="1">
    <source>
        <dbReference type="EMBL" id="VFK17741.1"/>
    </source>
</evidence>
<gene>
    <name evidence="1" type="ORF">BECKLFY1418C_GA0070996_103513</name>
</gene>
<dbReference type="AlphaFoldDB" id="A0A450WL22"/>
<proteinExistence type="predicted"/>
<accession>A0A450WL22</accession>
<sequence>MSSHKVPSLHVGYKPSKIKQYFKEDHALRTETTINNTYDFGLDCRLENLPDLRAIGFAANCHLLEVETISQDCSLAEGVFEQITRPRVVDGKRVSGLRFDDQRAIGFTTNAVWISAVAQRIFQRIHAPMDGTNPRNPCRPILIRSNDL</sequence>
<organism evidence="1">
    <name type="scientific">Candidatus Kentrum sp. LFY</name>
    <dbReference type="NCBI Taxonomy" id="2126342"/>
    <lineage>
        <taxon>Bacteria</taxon>
        <taxon>Pseudomonadati</taxon>
        <taxon>Pseudomonadota</taxon>
        <taxon>Gammaproteobacteria</taxon>
        <taxon>Candidatus Kentrum</taxon>
    </lineage>
</organism>
<reference evidence="1" key="1">
    <citation type="submission" date="2019-02" db="EMBL/GenBank/DDBJ databases">
        <authorList>
            <person name="Gruber-Vodicka R. H."/>
            <person name="Seah K. B. B."/>
        </authorList>
    </citation>
    <scope>NUCLEOTIDE SEQUENCE</scope>
    <source>
        <strain evidence="1">BECK_BY7</strain>
    </source>
</reference>